<reference evidence="3" key="1">
    <citation type="submission" date="2017-04" db="EMBL/GenBank/DDBJ databases">
        <authorList>
            <person name="Varghese N."/>
            <person name="Submissions S."/>
        </authorList>
    </citation>
    <scope>NUCLEOTIDE SEQUENCE [LARGE SCALE GENOMIC DNA]</scope>
</reference>
<feature type="transmembrane region" description="Helical" evidence="1">
    <location>
        <begin position="34"/>
        <end position="53"/>
    </location>
</feature>
<dbReference type="Pfam" id="PF04342">
    <property type="entry name" value="DMT_6"/>
    <property type="match status" value="1"/>
</dbReference>
<dbReference type="AlphaFoldDB" id="A0A1Y6E9M6"/>
<evidence type="ECO:0000313" key="3">
    <source>
        <dbReference type="Proteomes" id="UP000194474"/>
    </source>
</evidence>
<evidence type="ECO:0000256" key="1">
    <source>
        <dbReference type="SAM" id="Phobius"/>
    </source>
</evidence>
<dbReference type="Proteomes" id="UP000194474">
    <property type="component" value="Unassembled WGS sequence"/>
</dbReference>
<accession>A0A1Y6E9M6</accession>
<dbReference type="EMBL" id="FXWK01000001">
    <property type="protein sequence ID" value="SMQ59305.1"/>
    <property type="molecule type" value="Genomic_DNA"/>
</dbReference>
<sequence length="118" mass="13235">MGFNVPTLAPIGLLIASNLFMTFAWYWHLKFHSVALWAVVLISWGIAFFEYWLAIPANRLGSEVYSASELKTIQEVISLSVFALFAVLYLGEKLTWNHAIGFGFIGLGAFFIFKGPLK</sequence>
<gene>
    <name evidence="2" type="ORF">SAMN06295905_0210</name>
</gene>
<dbReference type="SUPFAM" id="SSF103481">
    <property type="entry name" value="Multidrug resistance efflux transporter EmrE"/>
    <property type="match status" value="1"/>
</dbReference>
<feature type="transmembrane region" description="Helical" evidence="1">
    <location>
        <begin position="7"/>
        <end position="28"/>
    </location>
</feature>
<organism evidence="2 3">
    <name type="scientific">Devosia lucknowensis</name>
    <dbReference type="NCBI Taxonomy" id="1096929"/>
    <lineage>
        <taxon>Bacteria</taxon>
        <taxon>Pseudomonadati</taxon>
        <taxon>Pseudomonadota</taxon>
        <taxon>Alphaproteobacteria</taxon>
        <taxon>Hyphomicrobiales</taxon>
        <taxon>Devosiaceae</taxon>
        <taxon>Devosia</taxon>
    </lineage>
</organism>
<protein>
    <recommendedName>
        <fullName evidence="4">DMT family protein</fullName>
    </recommendedName>
</protein>
<dbReference type="PANTHER" id="PTHR38482:SF1">
    <property type="entry name" value="DMT FAMILY PROTEIN"/>
    <property type="match status" value="1"/>
</dbReference>
<dbReference type="OrthoDB" id="9805206at2"/>
<name>A0A1Y6E9M6_9HYPH</name>
<evidence type="ECO:0008006" key="4">
    <source>
        <dbReference type="Google" id="ProtNLM"/>
    </source>
</evidence>
<feature type="transmembrane region" description="Helical" evidence="1">
    <location>
        <begin position="96"/>
        <end position="113"/>
    </location>
</feature>
<keyword evidence="1" id="KW-1133">Transmembrane helix</keyword>
<dbReference type="PIRSF" id="PIRSF021239">
    <property type="entry name" value="UCP021239"/>
    <property type="match status" value="1"/>
</dbReference>
<keyword evidence="1" id="KW-0812">Transmembrane</keyword>
<proteinExistence type="predicted"/>
<dbReference type="PANTHER" id="PTHR38482">
    <property type="entry name" value="DMT FAMILY PROTEIN"/>
    <property type="match status" value="1"/>
</dbReference>
<keyword evidence="3" id="KW-1185">Reference proteome</keyword>
<keyword evidence="1" id="KW-0472">Membrane</keyword>
<evidence type="ECO:0000313" key="2">
    <source>
        <dbReference type="EMBL" id="SMQ59305.1"/>
    </source>
</evidence>
<dbReference type="InterPro" id="IPR037185">
    <property type="entry name" value="EmrE-like"/>
</dbReference>
<dbReference type="InterPro" id="IPR007437">
    <property type="entry name" value="DUF486"/>
</dbReference>